<dbReference type="CDD" id="cd11386">
    <property type="entry name" value="MCP_signal"/>
    <property type="match status" value="1"/>
</dbReference>
<reference evidence="9 10" key="1">
    <citation type="submission" date="2024-04" db="EMBL/GenBank/DDBJ databases">
        <title>Draft genome sequence of Thalassolituus maritimus NBRC 116585.</title>
        <authorList>
            <person name="Miyakawa T."/>
            <person name="Kusuya Y."/>
            <person name="Miura T."/>
        </authorList>
    </citation>
    <scope>NUCLEOTIDE SEQUENCE [LARGE SCALE GENOMIC DNA]</scope>
    <source>
        <strain evidence="9 10">5NW40-0001</strain>
    </source>
</reference>
<feature type="transmembrane region" description="Helical" evidence="5">
    <location>
        <begin position="310"/>
        <end position="331"/>
    </location>
</feature>
<dbReference type="Proteomes" id="UP001481413">
    <property type="component" value="Unassembled WGS sequence"/>
</dbReference>
<dbReference type="PANTHER" id="PTHR32089">
    <property type="entry name" value="METHYL-ACCEPTING CHEMOTAXIS PROTEIN MCPB"/>
    <property type="match status" value="1"/>
</dbReference>
<dbReference type="PROSITE" id="PS50906">
    <property type="entry name" value="NIT"/>
    <property type="match status" value="1"/>
</dbReference>
<dbReference type="Pfam" id="PF00672">
    <property type="entry name" value="HAMP"/>
    <property type="match status" value="1"/>
</dbReference>
<keyword evidence="10" id="KW-1185">Reference proteome</keyword>
<feature type="domain" description="Methyl-accepting transducer" evidence="6">
    <location>
        <begin position="391"/>
        <end position="627"/>
    </location>
</feature>
<evidence type="ECO:0000313" key="9">
    <source>
        <dbReference type="EMBL" id="GAA6145780.1"/>
    </source>
</evidence>
<dbReference type="SMART" id="SM00283">
    <property type="entry name" value="MA"/>
    <property type="match status" value="1"/>
</dbReference>
<sequence>MSFLNRLSIRAKLMLLVVPPLLALALTDVRLLHDMKSRIDSFDHIDVLVHIAQLNSNLAHELQKERGMSAGYLGSNGTAFANAITKQRSLVDQRRAEWESYLQSHPLNDYPGVASEIEATQDRFARISAVRRAVTEQEMQLGDALAFYTTTIGHLLSVPAKATYYSEDAQITRELAAYYAFLQGKERAGIERAVLSNAFGADQFSGGLFTRFIRLVAEQDSHFREFAALASTKGDGLWRDFLQSDESAEVTKYRNIAEQYSQTGGFNVVASDWFAASTARINRLKELEDQLADELIADAASGASTARSEFYLKVSIAVAVIGVGILLMITLTDLLTKQVRELVRGLRRVSGDLELAVPAKVYSEDELGKAAHDFNLMQDQVADMIRAIENTSQQLSLIASQNHATISLSTKGMQQQQDETGSVATAIDQLEIAAKEIAMNIQNMSQQTDTADEKIGSSVGVVQESVGKIASLDDTMTRVADVIRELHGSSESIGSVLGVIKAIAEQTNLLALNAAIEAARAGEQGRGFAVVADEVRSLAQRTQESTHEIEQIVSQFQSQAQDAFKAVEGSKDMVSGAVNLSSTLNEELAFIRDAVRDIRDMTDQIAAAAEEQVQTNADISGRTANIFSISRHTAATGNFMRKTAEEQRTLAATLRQQAERFRI</sequence>
<evidence type="ECO:0000259" key="7">
    <source>
        <dbReference type="PROSITE" id="PS50885"/>
    </source>
</evidence>
<keyword evidence="5" id="KW-0472">Membrane</keyword>
<dbReference type="Gene3D" id="1.10.287.950">
    <property type="entry name" value="Methyl-accepting chemotaxis protein"/>
    <property type="match status" value="1"/>
</dbReference>
<feature type="domain" description="HAMP" evidence="7">
    <location>
        <begin position="333"/>
        <end position="386"/>
    </location>
</feature>
<evidence type="ECO:0000256" key="4">
    <source>
        <dbReference type="PROSITE-ProRule" id="PRU00284"/>
    </source>
</evidence>
<dbReference type="PROSITE" id="PS50885">
    <property type="entry name" value="HAMP"/>
    <property type="match status" value="1"/>
</dbReference>
<evidence type="ECO:0000259" key="6">
    <source>
        <dbReference type="PROSITE" id="PS50111"/>
    </source>
</evidence>
<dbReference type="InterPro" id="IPR010910">
    <property type="entry name" value="Nitrate/nitrite_sensing_bac"/>
</dbReference>
<dbReference type="InterPro" id="IPR013587">
    <property type="entry name" value="Nitrate/nitrite_sensing"/>
</dbReference>
<dbReference type="InterPro" id="IPR004089">
    <property type="entry name" value="MCPsignal_dom"/>
</dbReference>
<comment type="similarity">
    <text evidence="3">Belongs to the methyl-accepting chemotaxis (MCP) protein family.</text>
</comment>
<dbReference type="InterPro" id="IPR003660">
    <property type="entry name" value="HAMP_dom"/>
</dbReference>
<dbReference type="RefSeq" id="WP_353294861.1">
    <property type="nucleotide sequence ID" value="NZ_BAABWH010000004.1"/>
</dbReference>
<dbReference type="Pfam" id="PF08376">
    <property type="entry name" value="NIT"/>
    <property type="match status" value="1"/>
</dbReference>
<dbReference type="SUPFAM" id="SSF58104">
    <property type="entry name" value="Methyl-accepting chemotaxis protein (MCP) signaling domain"/>
    <property type="match status" value="1"/>
</dbReference>
<dbReference type="Pfam" id="PF00015">
    <property type="entry name" value="MCPsignal"/>
    <property type="match status" value="1"/>
</dbReference>
<evidence type="ECO:0000313" key="10">
    <source>
        <dbReference type="Proteomes" id="UP001481413"/>
    </source>
</evidence>
<keyword evidence="2 4" id="KW-0807">Transducer</keyword>
<feature type="domain" description="NIT" evidence="8">
    <location>
        <begin position="53"/>
        <end position="302"/>
    </location>
</feature>
<comment type="subcellular location">
    <subcellularLocation>
        <location evidence="1">Membrane</location>
    </subcellularLocation>
</comment>
<protein>
    <submittedName>
        <fullName evidence="9">Methyl-accepting chemotaxis protein</fullName>
    </submittedName>
</protein>
<comment type="caution">
    <text evidence="9">The sequence shown here is derived from an EMBL/GenBank/DDBJ whole genome shotgun (WGS) entry which is preliminary data.</text>
</comment>
<organism evidence="9 10">
    <name type="scientific">Thalassolituus maritimus</name>
    <dbReference type="NCBI Taxonomy" id="484498"/>
    <lineage>
        <taxon>Bacteria</taxon>
        <taxon>Pseudomonadati</taxon>
        <taxon>Pseudomonadota</taxon>
        <taxon>Gammaproteobacteria</taxon>
        <taxon>Oceanospirillales</taxon>
        <taxon>Oceanospirillaceae</taxon>
        <taxon>Thalassolituus</taxon>
    </lineage>
</organism>
<name>A0ABQ0A052_9GAMM</name>
<evidence type="ECO:0000256" key="2">
    <source>
        <dbReference type="ARBA" id="ARBA00023224"/>
    </source>
</evidence>
<keyword evidence="5" id="KW-0812">Transmembrane</keyword>
<evidence type="ECO:0000256" key="3">
    <source>
        <dbReference type="ARBA" id="ARBA00029447"/>
    </source>
</evidence>
<evidence type="ECO:0000259" key="8">
    <source>
        <dbReference type="PROSITE" id="PS50906"/>
    </source>
</evidence>
<gene>
    <name evidence="9" type="ORF">NBRC116585_18980</name>
</gene>
<dbReference type="PANTHER" id="PTHR32089:SF41">
    <property type="entry name" value="METHYL-ACCEPTING CHEMOTAXIS PROTEIN"/>
    <property type="match status" value="1"/>
</dbReference>
<dbReference type="SMART" id="SM00304">
    <property type="entry name" value="HAMP"/>
    <property type="match status" value="1"/>
</dbReference>
<dbReference type="CDD" id="cd06225">
    <property type="entry name" value="HAMP"/>
    <property type="match status" value="1"/>
</dbReference>
<accession>A0ABQ0A052</accession>
<keyword evidence="5" id="KW-1133">Transmembrane helix</keyword>
<dbReference type="EMBL" id="BAABWH010000004">
    <property type="protein sequence ID" value="GAA6145780.1"/>
    <property type="molecule type" value="Genomic_DNA"/>
</dbReference>
<proteinExistence type="inferred from homology"/>
<evidence type="ECO:0000256" key="1">
    <source>
        <dbReference type="ARBA" id="ARBA00004370"/>
    </source>
</evidence>
<evidence type="ECO:0000256" key="5">
    <source>
        <dbReference type="SAM" id="Phobius"/>
    </source>
</evidence>
<dbReference type="PROSITE" id="PS50111">
    <property type="entry name" value="CHEMOTAXIS_TRANSDUC_2"/>
    <property type="match status" value="1"/>
</dbReference>